<protein>
    <submittedName>
        <fullName evidence="8">Elongator complex protein 3 (inferred by orthology to a human protein)</fullName>
    </submittedName>
</protein>
<reference evidence="8" key="1">
    <citation type="submission" date="2017-02" db="UniProtKB">
        <authorList>
            <consortium name="WormBaseParasite"/>
        </authorList>
    </citation>
    <scope>IDENTIFICATION</scope>
</reference>
<dbReference type="EMBL" id="UYRR01031091">
    <property type="protein sequence ID" value="VDK45540.1"/>
    <property type="molecule type" value="Genomic_DNA"/>
</dbReference>
<dbReference type="SUPFAM" id="SSF55729">
    <property type="entry name" value="Acyl-CoA N-acyltransferases (Nat)"/>
    <property type="match status" value="1"/>
</dbReference>
<dbReference type="PANTHER" id="PTHR11135">
    <property type="entry name" value="HISTONE ACETYLTRANSFERASE-RELATED"/>
    <property type="match status" value="1"/>
</dbReference>
<dbReference type="GO" id="GO:0005634">
    <property type="term" value="C:nucleus"/>
    <property type="evidence" value="ECO:0007669"/>
    <property type="project" value="TreeGrafter"/>
</dbReference>
<evidence type="ECO:0000313" key="6">
    <source>
        <dbReference type="EMBL" id="VDK45540.1"/>
    </source>
</evidence>
<dbReference type="GO" id="GO:0005737">
    <property type="term" value="C:cytoplasm"/>
    <property type="evidence" value="ECO:0007669"/>
    <property type="project" value="TreeGrafter"/>
</dbReference>
<dbReference type="GO" id="GO:0033588">
    <property type="term" value="C:elongator holoenzyme complex"/>
    <property type="evidence" value="ECO:0007669"/>
    <property type="project" value="TreeGrafter"/>
</dbReference>
<evidence type="ECO:0000256" key="5">
    <source>
        <dbReference type="ARBA" id="ARBA00023014"/>
    </source>
</evidence>
<dbReference type="InterPro" id="IPR016181">
    <property type="entry name" value="Acyl_CoA_acyltransferase"/>
</dbReference>
<evidence type="ECO:0000256" key="2">
    <source>
        <dbReference type="ARBA" id="ARBA00022691"/>
    </source>
</evidence>
<dbReference type="GO" id="GO:0002926">
    <property type="term" value="P:tRNA wobble base 5-methoxycarbonylmethyl-2-thiouridinylation"/>
    <property type="evidence" value="ECO:0007669"/>
    <property type="project" value="TreeGrafter"/>
</dbReference>
<keyword evidence="5" id="KW-0411">Iron-sulfur</keyword>
<keyword evidence="3" id="KW-0479">Metal-binding</keyword>
<evidence type="ECO:0000256" key="4">
    <source>
        <dbReference type="ARBA" id="ARBA00023004"/>
    </source>
</evidence>
<organism evidence="8">
    <name type="scientific">Anisakis simplex</name>
    <name type="common">Herring worm</name>
    <dbReference type="NCBI Taxonomy" id="6269"/>
    <lineage>
        <taxon>Eukaryota</taxon>
        <taxon>Metazoa</taxon>
        <taxon>Ecdysozoa</taxon>
        <taxon>Nematoda</taxon>
        <taxon>Chromadorea</taxon>
        <taxon>Rhabditida</taxon>
        <taxon>Spirurina</taxon>
        <taxon>Ascaridomorpha</taxon>
        <taxon>Ascaridoidea</taxon>
        <taxon>Anisakidae</taxon>
        <taxon>Anisakis</taxon>
        <taxon>Anisakis simplex complex</taxon>
    </lineage>
</organism>
<name>A0A0M3JVE0_ANISI</name>
<dbReference type="GO" id="GO:0046872">
    <property type="term" value="F:metal ion binding"/>
    <property type="evidence" value="ECO:0007669"/>
    <property type="project" value="UniProtKB-KW"/>
</dbReference>
<dbReference type="Proteomes" id="UP000267096">
    <property type="component" value="Unassembled WGS sequence"/>
</dbReference>
<accession>A0A0M3JVE0</accession>
<keyword evidence="1" id="KW-0004">4Fe-4S</keyword>
<dbReference type="AlphaFoldDB" id="A0A0M3JVE0"/>
<evidence type="ECO:0000313" key="8">
    <source>
        <dbReference type="WBParaSite" id="ASIM_0001219101-mRNA-1"/>
    </source>
</evidence>
<evidence type="ECO:0000256" key="3">
    <source>
        <dbReference type="ARBA" id="ARBA00022723"/>
    </source>
</evidence>
<reference evidence="6 7" key="2">
    <citation type="submission" date="2018-11" db="EMBL/GenBank/DDBJ databases">
        <authorList>
            <consortium name="Pathogen Informatics"/>
        </authorList>
    </citation>
    <scope>NUCLEOTIDE SEQUENCE [LARGE SCALE GENOMIC DNA]</scope>
</reference>
<keyword evidence="7" id="KW-1185">Reference proteome</keyword>
<dbReference type="GO" id="GO:0051539">
    <property type="term" value="F:4 iron, 4 sulfur cluster binding"/>
    <property type="evidence" value="ECO:0007669"/>
    <property type="project" value="UniProtKB-KW"/>
</dbReference>
<evidence type="ECO:0000256" key="1">
    <source>
        <dbReference type="ARBA" id="ARBA00022485"/>
    </source>
</evidence>
<proteinExistence type="predicted"/>
<sequence>MSLRNAAYHLGVREVIIGNLMLEGKKNEERLNVIELNGYISDGWNDTIALIAKKSFFENGVSIVRELHVYGSMVPVYSRDPSKFQHQGYGQLLMQEAERIARNEHHSYKIAVISGVGTRNYYRDYYSGLTFVESFSATELHV</sequence>
<dbReference type="OrthoDB" id="10265243at2759"/>
<gene>
    <name evidence="6" type="ORF">ASIM_LOCUS11657</name>
</gene>
<evidence type="ECO:0000313" key="7">
    <source>
        <dbReference type="Proteomes" id="UP000267096"/>
    </source>
</evidence>
<keyword evidence="4" id="KW-0408">Iron</keyword>
<keyword evidence="2" id="KW-0949">S-adenosyl-L-methionine</keyword>
<dbReference type="InterPro" id="IPR039661">
    <property type="entry name" value="ELP3"/>
</dbReference>
<dbReference type="WBParaSite" id="ASIM_0001219101-mRNA-1">
    <property type="protein sequence ID" value="ASIM_0001219101-mRNA-1"/>
    <property type="gene ID" value="ASIM_0001219101"/>
</dbReference>
<dbReference type="PANTHER" id="PTHR11135:SF0">
    <property type="entry name" value="ELONGATOR COMPLEX PROTEIN 3"/>
    <property type="match status" value="1"/>
</dbReference>